<sequence>MNRVYPIMEDEELGDFLIVNDKGQVIVQFDLSIPCNYLKKMEEKHIGNSDETPSSNVVSFSDYKNRRSNSKKG</sequence>
<dbReference type="EMBL" id="JARZFX010000005">
    <property type="protein sequence ID" value="MEC5424326.1"/>
    <property type="molecule type" value="Genomic_DNA"/>
</dbReference>
<evidence type="ECO:0000313" key="2">
    <source>
        <dbReference type="EMBL" id="MEC5424326.1"/>
    </source>
</evidence>
<reference evidence="2 3" key="1">
    <citation type="journal article" date="2024" name="Int. J. Syst. Evol. Microbiol.">
        <title>Virgibacillus tibetensis sp. nov., isolated from salt lake on the Tibetan Plateau of China.</title>
        <authorList>
            <person name="Phurbu D."/>
            <person name="Liu Z.-X."/>
            <person name="Wang R."/>
            <person name="Zheng Y.-Y."/>
            <person name="Liu H.-C."/>
            <person name="Zhou Y.-G."/>
            <person name="Yu Y.-J."/>
            <person name="Li A.-H."/>
        </authorList>
    </citation>
    <scope>NUCLEOTIDE SEQUENCE [LARGE SCALE GENOMIC DNA]</scope>
    <source>
        <strain evidence="2 3">C22-A2</strain>
    </source>
</reference>
<evidence type="ECO:0000256" key="1">
    <source>
        <dbReference type="SAM" id="MobiDB-lite"/>
    </source>
</evidence>
<proteinExistence type="predicted"/>
<feature type="region of interest" description="Disordered" evidence="1">
    <location>
        <begin position="45"/>
        <end position="73"/>
    </location>
</feature>
<comment type="caution">
    <text evidence="2">The sequence shown here is derived from an EMBL/GenBank/DDBJ whole genome shotgun (WGS) entry which is preliminary data.</text>
</comment>
<feature type="compositionally biased region" description="Polar residues" evidence="1">
    <location>
        <begin position="49"/>
        <end position="59"/>
    </location>
</feature>
<dbReference type="Proteomes" id="UP001335737">
    <property type="component" value="Unassembled WGS sequence"/>
</dbReference>
<gene>
    <name evidence="2" type="ORF">QGM71_12570</name>
</gene>
<protein>
    <submittedName>
        <fullName evidence="2">Uncharacterized protein</fullName>
    </submittedName>
</protein>
<accession>A0ABU6KG89</accession>
<name>A0ABU6KG89_9BACI</name>
<keyword evidence="3" id="KW-1185">Reference proteome</keyword>
<evidence type="ECO:0000313" key="3">
    <source>
        <dbReference type="Proteomes" id="UP001335737"/>
    </source>
</evidence>
<dbReference type="RefSeq" id="WP_327607890.1">
    <property type="nucleotide sequence ID" value="NZ_JARZFX010000005.1"/>
</dbReference>
<organism evidence="2 3">
    <name type="scientific">Virgibacillus tibetensis</name>
    <dbReference type="NCBI Taxonomy" id="3042313"/>
    <lineage>
        <taxon>Bacteria</taxon>
        <taxon>Bacillati</taxon>
        <taxon>Bacillota</taxon>
        <taxon>Bacilli</taxon>
        <taxon>Bacillales</taxon>
        <taxon>Bacillaceae</taxon>
        <taxon>Virgibacillus</taxon>
    </lineage>
</organism>